<dbReference type="AlphaFoldDB" id="A0A0K2V9K3"/>
<sequence>MVMERRVKVCEIASAVGILSWNLISFHFATTTAEV</sequence>
<reference evidence="1" key="1">
    <citation type="submission" date="2014-05" db="EMBL/GenBank/DDBJ databases">
        <authorList>
            <person name="Chronopoulou M."/>
        </authorList>
    </citation>
    <scope>NUCLEOTIDE SEQUENCE</scope>
    <source>
        <tissue evidence="1">Whole organism</tissue>
    </source>
</reference>
<dbReference type="EMBL" id="HACA01029634">
    <property type="protein sequence ID" value="CDW46995.1"/>
    <property type="molecule type" value="Transcribed_RNA"/>
</dbReference>
<protein>
    <submittedName>
        <fullName evidence="1">Uncharacterized protein</fullName>
    </submittedName>
</protein>
<name>A0A0K2V9K3_LEPSM</name>
<organism evidence="1">
    <name type="scientific">Lepeophtheirus salmonis</name>
    <name type="common">Salmon louse</name>
    <name type="synonym">Caligus salmonis</name>
    <dbReference type="NCBI Taxonomy" id="72036"/>
    <lineage>
        <taxon>Eukaryota</taxon>
        <taxon>Metazoa</taxon>
        <taxon>Ecdysozoa</taxon>
        <taxon>Arthropoda</taxon>
        <taxon>Crustacea</taxon>
        <taxon>Multicrustacea</taxon>
        <taxon>Hexanauplia</taxon>
        <taxon>Copepoda</taxon>
        <taxon>Siphonostomatoida</taxon>
        <taxon>Caligidae</taxon>
        <taxon>Lepeophtheirus</taxon>
    </lineage>
</organism>
<proteinExistence type="predicted"/>
<accession>A0A0K2V9K3</accession>
<evidence type="ECO:0000313" key="1">
    <source>
        <dbReference type="EMBL" id="CDW46995.1"/>
    </source>
</evidence>